<evidence type="ECO:0000313" key="2">
    <source>
        <dbReference type="Proteomes" id="UP000241426"/>
    </source>
</evidence>
<gene>
    <name evidence="1" type="ORF">C9J27_05505</name>
</gene>
<sequence>MHTTQIEKIEKQISPIIKNNLIYSLKDCIKAQVHDGVFSHETISYNVCAFSSQHLLPELRNICKSNHLESSEKHHLSYIDVLTVTAKHADNIEKHHEELVISDFALEGIVMQVLLAACALLSDIIADHISDKIFLALTAEPIHSKSSDLDFCINLVKNTIEQDLKLQEVLHETL</sequence>
<dbReference type="EMBL" id="PYNF01000003">
    <property type="protein sequence ID" value="PSV00592.1"/>
    <property type="molecule type" value="Genomic_DNA"/>
</dbReference>
<reference evidence="1 2" key="1">
    <citation type="submission" date="2018-01" db="EMBL/GenBank/DDBJ databases">
        <title>Whole genome sequencing of Histamine producing bacteria.</title>
        <authorList>
            <person name="Butler K."/>
        </authorList>
    </citation>
    <scope>NUCLEOTIDE SEQUENCE [LARGE SCALE GENOMIC DNA]</scope>
    <source>
        <strain evidence="1 2">FS-7.2</strain>
    </source>
</reference>
<comment type="caution">
    <text evidence="1">The sequence shown here is derived from an EMBL/GenBank/DDBJ whole genome shotgun (WGS) entry which is preliminary data.</text>
</comment>
<dbReference type="Proteomes" id="UP000241426">
    <property type="component" value="Unassembled WGS sequence"/>
</dbReference>
<name>A0A2T3KLL2_9GAMM</name>
<evidence type="ECO:0000313" key="1">
    <source>
        <dbReference type="EMBL" id="PSV00592.1"/>
    </source>
</evidence>
<proteinExistence type="predicted"/>
<dbReference type="AlphaFoldDB" id="A0A2T3KLL2"/>
<protein>
    <submittedName>
        <fullName evidence="1">Uncharacterized protein</fullName>
    </submittedName>
</protein>
<accession>A0A2T3KLL2</accession>
<organism evidence="1 2">
    <name type="scientific">Photobacterium kishitanii</name>
    <dbReference type="NCBI Taxonomy" id="318456"/>
    <lineage>
        <taxon>Bacteria</taxon>
        <taxon>Pseudomonadati</taxon>
        <taxon>Pseudomonadota</taxon>
        <taxon>Gammaproteobacteria</taxon>
        <taxon>Vibrionales</taxon>
        <taxon>Vibrionaceae</taxon>
        <taxon>Photobacterium</taxon>
    </lineage>
</organism>
<dbReference type="RefSeq" id="WP_107289222.1">
    <property type="nucleotide sequence ID" value="NZ_PYNF01000003.1"/>
</dbReference>